<evidence type="ECO:0000256" key="2">
    <source>
        <dbReference type="SAM" id="Phobius"/>
    </source>
</evidence>
<dbReference type="PANTHER" id="PTHR30282:SF0">
    <property type="entry name" value="P-AMINOBENZOYL-GLUTAMATE TRANSPORT PROTEIN"/>
    <property type="match status" value="1"/>
</dbReference>
<feature type="region of interest" description="Disordered" evidence="1">
    <location>
        <begin position="1"/>
        <end position="24"/>
    </location>
</feature>
<dbReference type="GO" id="GO:0015558">
    <property type="term" value="F:secondary active p-aminobenzoyl-glutamate transmembrane transporter activity"/>
    <property type="evidence" value="ECO:0007669"/>
    <property type="project" value="InterPro"/>
</dbReference>
<keyword evidence="2" id="KW-0812">Transmembrane</keyword>
<feature type="transmembrane region" description="Helical" evidence="2">
    <location>
        <begin position="230"/>
        <end position="251"/>
    </location>
</feature>
<feature type="transmembrane region" description="Helical" evidence="2">
    <location>
        <begin position="486"/>
        <end position="511"/>
    </location>
</feature>
<accession>A0A558IU15</accession>
<dbReference type="EMBL" id="VMTX01000005">
    <property type="protein sequence ID" value="TVU84886.1"/>
    <property type="molecule type" value="Genomic_DNA"/>
</dbReference>
<keyword evidence="2" id="KW-0472">Membrane</keyword>
<dbReference type="Proteomes" id="UP000320648">
    <property type="component" value="Unassembled WGS sequence"/>
</dbReference>
<sequence>MSSASSHSSPVTQESAEKSSTRSTRQFGRDVLRTIEKVGNALPDPFLLFVILALAVMVMSAIGHAFGGSVTHPGTGEDVHIRSLLSGEGIEYILTSMLENFTGFAPLGLVLAVMLGIGLTEQVGYIQHAVQKTVRRVPFAALPYAAVFIGVIGNLASDAAMVVIPPLIGIVFHHAGRNPIAGVAAGFAGAGIGFTANLFVAGTDALLAGITTEAARIVDPEAHVTAVANWYFNVVCVFALTLVGGLVTTYVTEKRLGKYEGSINAEELEEETKESDRALLFSSVLGTAYIVLIAVVVLLPDSPLRGENGAIIDSPFMSGIIPIILGFFMLLGTSYGILMGKIKDSKDLSSYMAEGISGMSGYIVMVFAIAQFIKYFEWSNIGIWLAVNGSDFLKEIGFTGIFLIIGYIVFTALLNLIIPSGSAKWALEAPVFVPLFMQLGYHPGFIQAAYRMGDSSANMVTPVSPYLPIVLGYIRRYDKSAGVGTYISIMLPYTIAFFCTFLAVFLVFFALEIPYGPGVTAHL</sequence>
<evidence type="ECO:0000313" key="4">
    <source>
        <dbReference type="Proteomes" id="UP000320648"/>
    </source>
</evidence>
<dbReference type="AlphaFoldDB" id="A0A558IU15"/>
<feature type="transmembrane region" description="Helical" evidence="2">
    <location>
        <begin position="430"/>
        <end position="450"/>
    </location>
</feature>
<protein>
    <submittedName>
        <fullName evidence="3">AbgT family transporter</fullName>
    </submittedName>
</protein>
<feature type="transmembrane region" description="Helical" evidence="2">
    <location>
        <begin position="183"/>
        <end position="210"/>
    </location>
</feature>
<name>A0A558IU15_9CORY</name>
<feature type="compositionally biased region" description="Polar residues" evidence="1">
    <location>
        <begin position="1"/>
        <end position="14"/>
    </location>
</feature>
<comment type="caution">
    <text evidence="3">The sequence shown here is derived from an EMBL/GenBank/DDBJ whole genome shotgun (WGS) entry which is preliminary data.</text>
</comment>
<feature type="transmembrane region" description="Helical" evidence="2">
    <location>
        <begin position="137"/>
        <end position="153"/>
    </location>
</feature>
<evidence type="ECO:0000313" key="3">
    <source>
        <dbReference type="EMBL" id="TVU84886.1"/>
    </source>
</evidence>
<gene>
    <name evidence="3" type="ORF">FQN05_05310</name>
</gene>
<keyword evidence="2" id="KW-1133">Transmembrane helix</keyword>
<feature type="transmembrane region" description="Helical" evidence="2">
    <location>
        <begin position="104"/>
        <end position="125"/>
    </location>
</feature>
<organism evidence="3 4">
    <name type="scientific">Corynebacterium aurimucosum</name>
    <dbReference type="NCBI Taxonomy" id="169292"/>
    <lineage>
        <taxon>Bacteria</taxon>
        <taxon>Bacillati</taxon>
        <taxon>Actinomycetota</taxon>
        <taxon>Actinomycetes</taxon>
        <taxon>Mycobacteriales</taxon>
        <taxon>Corynebacteriaceae</taxon>
        <taxon>Corynebacterium</taxon>
    </lineage>
</organism>
<feature type="transmembrane region" description="Helical" evidence="2">
    <location>
        <begin position="396"/>
        <end position="418"/>
    </location>
</feature>
<dbReference type="Pfam" id="PF03806">
    <property type="entry name" value="ABG_transport"/>
    <property type="match status" value="1"/>
</dbReference>
<evidence type="ECO:0000256" key="1">
    <source>
        <dbReference type="SAM" id="MobiDB-lite"/>
    </source>
</evidence>
<feature type="transmembrane region" description="Helical" evidence="2">
    <location>
        <begin position="319"/>
        <end position="338"/>
    </location>
</feature>
<feature type="transmembrane region" description="Helical" evidence="2">
    <location>
        <begin position="456"/>
        <end position="474"/>
    </location>
</feature>
<feature type="transmembrane region" description="Helical" evidence="2">
    <location>
        <begin position="278"/>
        <end position="299"/>
    </location>
</feature>
<dbReference type="GO" id="GO:1902604">
    <property type="term" value="P:p-aminobenzoyl-glutamate transmembrane transport"/>
    <property type="evidence" value="ECO:0007669"/>
    <property type="project" value="InterPro"/>
</dbReference>
<reference evidence="3 4" key="1">
    <citation type="submission" date="2019-07" db="EMBL/GenBank/DDBJ databases">
        <title>Draft genome of C. aurimucosum strain 15-4290.</title>
        <authorList>
            <person name="Pacheco L.G.C."/>
            <person name="Aguiar E.R.G.R."/>
            <person name="Navas J."/>
            <person name="Santos C.S."/>
            <person name="Rocha D.J.P.G."/>
        </authorList>
    </citation>
    <scope>NUCLEOTIDE SEQUENCE [LARGE SCALE GENOMIC DNA]</scope>
    <source>
        <strain evidence="3 4">15-4290</strain>
    </source>
</reference>
<dbReference type="RefSeq" id="WP_049155923.1">
    <property type="nucleotide sequence ID" value="NZ_JUMN01000071.1"/>
</dbReference>
<feature type="transmembrane region" description="Helical" evidence="2">
    <location>
        <begin position="359"/>
        <end position="376"/>
    </location>
</feature>
<proteinExistence type="predicted"/>
<dbReference type="InterPro" id="IPR004697">
    <property type="entry name" value="AbgT"/>
</dbReference>
<feature type="transmembrane region" description="Helical" evidence="2">
    <location>
        <begin position="46"/>
        <end position="66"/>
    </location>
</feature>
<dbReference type="PANTHER" id="PTHR30282">
    <property type="entry name" value="P-AMINOBENZOYL GLUTAMATE TRANSPORTER"/>
    <property type="match status" value="1"/>
</dbReference>